<evidence type="ECO:0000256" key="5">
    <source>
        <dbReference type="ARBA" id="ARBA00022692"/>
    </source>
</evidence>
<dbReference type="SUPFAM" id="SSF161098">
    <property type="entry name" value="MetI-like"/>
    <property type="match status" value="2"/>
</dbReference>
<keyword evidence="7 9" id="KW-1133">Transmembrane helix</keyword>
<dbReference type="GO" id="GO:0043190">
    <property type="term" value="C:ATP-binding cassette (ABC) transporter complex"/>
    <property type="evidence" value="ECO:0007669"/>
    <property type="project" value="InterPro"/>
</dbReference>
<evidence type="ECO:0000256" key="3">
    <source>
        <dbReference type="ARBA" id="ARBA00022448"/>
    </source>
</evidence>
<keyword evidence="6" id="KW-0029">Amino-acid transport</keyword>
<comment type="similarity">
    <text evidence="2">Belongs to the binding-protein-dependent transport system permease family. HisMQ subfamily.</text>
</comment>
<dbReference type="EMBL" id="JAVVDO010000005">
    <property type="protein sequence ID" value="MDT8330343.1"/>
    <property type="molecule type" value="Genomic_DNA"/>
</dbReference>
<dbReference type="PROSITE" id="PS50928">
    <property type="entry name" value="ABC_TM1"/>
    <property type="match status" value="1"/>
</dbReference>
<dbReference type="Gene3D" id="1.10.3720.10">
    <property type="entry name" value="MetI-like"/>
    <property type="match status" value="2"/>
</dbReference>
<dbReference type="InterPro" id="IPR043429">
    <property type="entry name" value="ArtM/GltK/GlnP/TcyL/YhdX-like"/>
</dbReference>
<evidence type="ECO:0000256" key="6">
    <source>
        <dbReference type="ARBA" id="ARBA00022970"/>
    </source>
</evidence>
<keyword evidence="3 9" id="KW-0813">Transport</keyword>
<dbReference type="Proteomes" id="UP001258945">
    <property type="component" value="Unassembled WGS sequence"/>
</dbReference>
<dbReference type="AlphaFoldDB" id="A0A1L7AB13"/>
<feature type="domain" description="ABC transmembrane type-1" evidence="10">
    <location>
        <begin position="97"/>
        <end position="388"/>
    </location>
</feature>
<dbReference type="KEGG" id="rgi:RGI145_01550"/>
<evidence type="ECO:0000313" key="14">
    <source>
        <dbReference type="Proteomes" id="UP001258945"/>
    </source>
</evidence>
<dbReference type="CDD" id="cd06261">
    <property type="entry name" value="TM_PBP2"/>
    <property type="match status" value="1"/>
</dbReference>
<dbReference type="PANTHER" id="PTHR30614:SF37">
    <property type="entry name" value="AMINO-ACID ABC TRANSPORTER PERMEASE PROTEIN YHDX-RELATED"/>
    <property type="match status" value="1"/>
</dbReference>
<dbReference type="GO" id="GO:0006865">
    <property type="term" value="P:amino acid transport"/>
    <property type="evidence" value="ECO:0007669"/>
    <property type="project" value="UniProtKB-KW"/>
</dbReference>
<dbReference type="Proteomes" id="UP000185494">
    <property type="component" value="Chromosome 1"/>
</dbReference>
<dbReference type="RefSeq" id="WP_075796949.1">
    <property type="nucleotide sequence ID" value="NZ_CP015583.1"/>
</dbReference>
<feature type="transmembrane region" description="Helical" evidence="9">
    <location>
        <begin position="229"/>
        <end position="249"/>
    </location>
</feature>
<evidence type="ECO:0000256" key="1">
    <source>
        <dbReference type="ARBA" id="ARBA00004429"/>
    </source>
</evidence>
<dbReference type="InterPro" id="IPR000515">
    <property type="entry name" value="MetI-like"/>
</dbReference>
<dbReference type="NCBIfam" id="TIGR01726">
    <property type="entry name" value="HEQRo_perm_3TM"/>
    <property type="match status" value="1"/>
</dbReference>
<keyword evidence="4" id="KW-1003">Cell membrane</keyword>
<sequence>MSQSSTDPRYMKAPPKKAFRLSWRDERVRSIVWQVLIVGVVVAIVWWLASNTARNLEVRRIATGFGFLWREAGLPIGEHLIEYSPTSTYFRALTVGVLNTLKVAVVGVILATVFGTLVGIARLSKNWLLGKIAAVYVEAVRDVPLLLQLLFWYTIMQGLPAPRQSMNPVTGVFLSNRGLKLPWVEWTDAHNWALLGLVAGVAGTWAYARSARAKQMQDGQPRRVWPVGLGLIVGLPILIWAMLGAPFTPDIPALRGFNFQGGITVSPEYFALLLGLVMYTSAFIAEIVRAGITSVPLGQWEAAQALGLRPGMMLRRIILPQALRVIIPPMTSQYLNLTKNSSLAVAIGYQDIVSIANTTLNQTGQAIEGIAIIMLVYLTISLSISLFMNWYNTRIALVER</sequence>
<dbReference type="GO" id="GO:0022857">
    <property type="term" value="F:transmembrane transporter activity"/>
    <property type="evidence" value="ECO:0007669"/>
    <property type="project" value="InterPro"/>
</dbReference>
<evidence type="ECO:0000256" key="8">
    <source>
        <dbReference type="ARBA" id="ARBA00023136"/>
    </source>
</evidence>
<name>A0A1L7AB13_9PROT</name>
<evidence type="ECO:0000256" key="4">
    <source>
        <dbReference type="ARBA" id="ARBA00022475"/>
    </source>
</evidence>
<dbReference type="EMBL" id="CP015583">
    <property type="protein sequence ID" value="APT55992.1"/>
    <property type="molecule type" value="Genomic_DNA"/>
</dbReference>
<reference evidence="11 13" key="1">
    <citation type="submission" date="2016-05" db="EMBL/GenBank/DDBJ databases">
        <title>Complete Genome and Methylome Analysis of Psychrotrophic Bacterial Isolates from Antarctic Lake Untersee.</title>
        <authorList>
            <person name="Fomenkov A."/>
            <person name="Akimov V.N."/>
            <person name="Vasilyeva L.V."/>
            <person name="Andersen D."/>
            <person name="Vincze T."/>
            <person name="Roberts R.J."/>
        </authorList>
    </citation>
    <scope>NUCLEOTIDE SEQUENCE [LARGE SCALE GENOMIC DNA]</scope>
    <source>
        <strain evidence="11 13">U14-5</strain>
    </source>
</reference>
<dbReference type="Pfam" id="PF00528">
    <property type="entry name" value="BPD_transp_1"/>
    <property type="match status" value="1"/>
</dbReference>
<evidence type="ECO:0000256" key="9">
    <source>
        <dbReference type="RuleBase" id="RU363032"/>
    </source>
</evidence>
<organism evidence="11 13">
    <name type="scientific">Roseomonas gilardii</name>
    <dbReference type="NCBI Taxonomy" id="257708"/>
    <lineage>
        <taxon>Bacteria</taxon>
        <taxon>Pseudomonadati</taxon>
        <taxon>Pseudomonadota</taxon>
        <taxon>Alphaproteobacteria</taxon>
        <taxon>Acetobacterales</taxon>
        <taxon>Roseomonadaceae</taxon>
        <taxon>Roseomonas</taxon>
    </lineage>
</organism>
<comment type="subcellular location">
    <subcellularLocation>
        <location evidence="1">Cell inner membrane</location>
        <topology evidence="1">Multi-pass membrane protein</topology>
    </subcellularLocation>
    <subcellularLocation>
        <location evidence="9">Cell membrane</location>
        <topology evidence="9">Multi-pass membrane protein</topology>
    </subcellularLocation>
</comment>
<feature type="transmembrane region" description="Helical" evidence="9">
    <location>
        <begin position="30"/>
        <end position="49"/>
    </location>
</feature>
<dbReference type="eggNOG" id="COG4597">
    <property type="taxonomic scope" value="Bacteria"/>
</dbReference>
<evidence type="ECO:0000259" key="10">
    <source>
        <dbReference type="PROSITE" id="PS50928"/>
    </source>
</evidence>
<keyword evidence="14" id="KW-1185">Reference proteome</keyword>
<evidence type="ECO:0000256" key="7">
    <source>
        <dbReference type="ARBA" id="ARBA00022989"/>
    </source>
</evidence>
<proteinExistence type="inferred from homology"/>
<feature type="transmembrane region" description="Helical" evidence="9">
    <location>
        <begin position="189"/>
        <end position="208"/>
    </location>
</feature>
<evidence type="ECO:0000313" key="12">
    <source>
        <dbReference type="EMBL" id="MDT8330343.1"/>
    </source>
</evidence>
<protein>
    <submittedName>
        <fullName evidence="11">Amino acid ABC transporter permease</fullName>
    </submittedName>
</protein>
<gene>
    <name evidence="11" type="ORF">RGI145_01550</name>
    <name evidence="12" type="ORF">RQ831_04705</name>
</gene>
<dbReference type="InterPro" id="IPR010065">
    <property type="entry name" value="AA_ABC_transptr_permease_3TM"/>
</dbReference>
<keyword evidence="8 9" id="KW-0472">Membrane</keyword>
<feature type="transmembrane region" description="Helical" evidence="9">
    <location>
        <begin position="269"/>
        <end position="288"/>
    </location>
</feature>
<dbReference type="STRING" id="257708.RGI145_01550"/>
<reference evidence="12" key="3">
    <citation type="submission" date="2023-09" db="EMBL/GenBank/DDBJ databases">
        <authorList>
            <person name="Schober I."/>
            <person name="Bunk B."/>
        </authorList>
    </citation>
    <scope>NUCLEOTIDE SEQUENCE</scope>
    <source>
        <strain evidence="12">DSM 103800</strain>
    </source>
</reference>
<evidence type="ECO:0000313" key="13">
    <source>
        <dbReference type="Proteomes" id="UP000185494"/>
    </source>
</evidence>
<reference evidence="12 14" key="2">
    <citation type="journal article" date="2019" name="Microb. Pathog.">
        <title>Comparison of VITEK 2, MALDI-TOF MS, 16S rRNA gene sequencing, and whole-genome sequencing for identification of Roseomonas mucosa.</title>
        <authorList>
            <person name="Rudolph W.W."/>
            <person name="Gunzer F."/>
            <person name="Trauth M."/>
            <person name="Bunk B."/>
            <person name="Bigge R."/>
            <person name="Schrottner P."/>
        </authorList>
    </citation>
    <scope>NUCLEOTIDE SEQUENCE [LARGE SCALE GENOMIC DNA]</scope>
    <source>
        <strain evidence="12 14">DSM 103800</strain>
    </source>
</reference>
<accession>A0A1L7AB13</accession>
<dbReference type="InterPro" id="IPR035906">
    <property type="entry name" value="MetI-like_sf"/>
</dbReference>
<evidence type="ECO:0000313" key="11">
    <source>
        <dbReference type="EMBL" id="APT55992.1"/>
    </source>
</evidence>
<dbReference type="PANTHER" id="PTHR30614">
    <property type="entry name" value="MEMBRANE COMPONENT OF AMINO ACID ABC TRANSPORTER"/>
    <property type="match status" value="1"/>
</dbReference>
<evidence type="ECO:0000256" key="2">
    <source>
        <dbReference type="ARBA" id="ARBA00010072"/>
    </source>
</evidence>
<feature type="transmembrane region" description="Helical" evidence="9">
    <location>
        <begin position="103"/>
        <end position="121"/>
    </location>
</feature>
<keyword evidence="5 9" id="KW-0812">Transmembrane</keyword>
<feature type="transmembrane region" description="Helical" evidence="9">
    <location>
        <begin position="370"/>
        <end position="391"/>
    </location>
</feature>